<proteinExistence type="predicted"/>
<sequence length="188" mass="21785">MSSNIRIQRICQQCGQEFTARTTVTQYCGDNCAKRAYKARKKASKVEASNRETDRMRNKPVEEIKAKEFLTIRDTALLINCSRQTVYNLIKSNVLPAVQLSDRKTIVKRSDIDKLFQLTPTTPIPEQPTPPPFDQEACYTLKQVQQRYRISEKALYELIRRQSIPQYRRGIHVFVPKKEIDVLLGPIL</sequence>
<feature type="domain" description="Helix-turn-helix" evidence="1">
    <location>
        <begin position="139"/>
        <end position="182"/>
    </location>
</feature>
<dbReference type="AlphaFoldDB" id="A0A501W5F7"/>
<dbReference type="InterPro" id="IPR041657">
    <property type="entry name" value="HTH_17"/>
</dbReference>
<evidence type="ECO:0000259" key="1">
    <source>
        <dbReference type="Pfam" id="PF12728"/>
    </source>
</evidence>
<name>A0A501W5F7_9BACT</name>
<dbReference type="EMBL" id="VFRQ01000012">
    <property type="protein sequence ID" value="TPE42491.1"/>
    <property type="molecule type" value="Genomic_DNA"/>
</dbReference>
<evidence type="ECO:0000313" key="2">
    <source>
        <dbReference type="EMBL" id="TPE42491.1"/>
    </source>
</evidence>
<protein>
    <submittedName>
        <fullName evidence="2">Helix-turn-helix domain-containing protein</fullName>
    </submittedName>
</protein>
<dbReference type="Proteomes" id="UP000316727">
    <property type="component" value="Unassembled WGS sequence"/>
</dbReference>
<organism evidence="2 3">
    <name type="scientific">Pontibacter mangrovi</name>
    <dbReference type="NCBI Taxonomy" id="2589816"/>
    <lineage>
        <taxon>Bacteria</taxon>
        <taxon>Pseudomonadati</taxon>
        <taxon>Bacteroidota</taxon>
        <taxon>Cytophagia</taxon>
        <taxon>Cytophagales</taxon>
        <taxon>Hymenobacteraceae</taxon>
        <taxon>Pontibacter</taxon>
    </lineage>
</organism>
<keyword evidence="3" id="KW-1185">Reference proteome</keyword>
<dbReference type="Pfam" id="PF12728">
    <property type="entry name" value="HTH_17"/>
    <property type="match status" value="2"/>
</dbReference>
<gene>
    <name evidence="2" type="ORF">FJM65_17985</name>
</gene>
<accession>A0A501W5F7</accession>
<comment type="caution">
    <text evidence="2">The sequence shown here is derived from an EMBL/GenBank/DDBJ whole genome shotgun (WGS) entry which is preliminary data.</text>
</comment>
<feature type="domain" description="Helix-turn-helix" evidence="1">
    <location>
        <begin position="69"/>
        <end position="116"/>
    </location>
</feature>
<reference evidence="2 3" key="1">
    <citation type="submission" date="2019-06" db="EMBL/GenBank/DDBJ databases">
        <title>A novel bacterium of genus Pontibacter, isolated from marine sediment.</title>
        <authorList>
            <person name="Huang H."/>
            <person name="Mo K."/>
            <person name="Hu Y."/>
        </authorList>
    </citation>
    <scope>NUCLEOTIDE SEQUENCE [LARGE SCALE GENOMIC DNA]</scope>
    <source>
        <strain evidence="2 3">HB172049</strain>
    </source>
</reference>
<dbReference type="OrthoDB" id="1003442at2"/>
<dbReference type="RefSeq" id="WP_140623271.1">
    <property type="nucleotide sequence ID" value="NZ_VFRQ01000012.1"/>
</dbReference>
<evidence type="ECO:0000313" key="3">
    <source>
        <dbReference type="Proteomes" id="UP000316727"/>
    </source>
</evidence>